<sequence>MKRLSPCPRCSKSVRIFTYIVEGEPNPYEVSCEPFPTLAGIFRLVDLVSNRVELADPSTGQFVAHVCGGTQ</sequence>
<gene>
    <name evidence="1" type="ORF">UFOVP1608_2</name>
</gene>
<organism evidence="1">
    <name type="scientific">uncultured Caudovirales phage</name>
    <dbReference type="NCBI Taxonomy" id="2100421"/>
    <lineage>
        <taxon>Viruses</taxon>
        <taxon>Duplodnaviria</taxon>
        <taxon>Heunggongvirae</taxon>
        <taxon>Uroviricota</taxon>
        <taxon>Caudoviricetes</taxon>
        <taxon>Peduoviridae</taxon>
        <taxon>Maltschvirus</taxon>
        <taxon>Maltschvirus maltsch</taxon>
    </lineage>
</organism>
<evidence type="ECO:0000313" key="1">
    <source>
        <dbReference type="EMBL" id="CAB4218065.1"/>
    </source>
</evidence>
<protein>
    <submittedName>
        <fullName evidence="1">Uncharacterized protein</fullName>
    </submittedName>
</protein>
<dbReference type="EMBL" id="LR797470">
    <property type="protein sequence ID" value="CAB4218065.1"/>
    <property type="molecule type" value="Genomic_DNA"/>
</dbReference>
<name>A0A6J5SS04_9CAUD</name>
<reference evidence="1" key="1">
    <citation type="submission" date="2020-05" db="EMBL/GenBank/DDBJ databases">
        <authorList>
            <person name="Chiriac C."/>
            <person name="Salcher M."/>
            <person name="Ghai R."/>
            <person name="Kavagutti S V."/>
        </authorList>
    </citation>
    <scope>NUCLEOTIDE SEQUENCE</scope>
</reference>
<proteinExistence type="predicted"/>
<accession>A0A6J5SS04</accession>